<evidence type="ECO:0000313" key="3">
    <source>
        <dbReference type="Proteomes" id="UP001201262"/>
    </source>
</evidence>
<dbReference type="EMBL" id="JAJTJA010000006">
    <property type="protein sequence ID" value="KAH8697141.1"/>
    <property type="molecule type" value="Genomic_DNA"/>
</dbReference>
<proteinExistence type="predicted"/>
<organism evidence="2 3">
    <name type="scientific">Talaromyces proteolyticus</name>
    <dbReference type="NCBI Taxonomy" id="1131652"/>
    <lineage>
        <taxon>Eukaryota</taxon>
        <taxon>Fungi</taxon>
        <taxon>Dikarya</taxon>
        <taxon>Ascomycota</taxon>
        <taxon>Pezizomycotina</taxon>
        <taxon>Eurotiomycetes</taxon>
        <taxon>Eurotiomycetidae</taxon>
        <taxon>Eurotiales</taxon>
        <taxon>Trichocomaceae</taxon>
        <taxon>Talaromyces</taxon>
        <taxon>Talaromyces sect. Bacilispori</taxon>
    </lineage>
</organism>
<name>A0AAD4Q0C7_9EURO</name>
<evidence type="ECO:0000256" key="1">
    <source>
        <dbReference type="SAM" id="MobiDB-lite"/>
    </source>
</evidence>
<dbReference type="Proteomes" id="UP001201262">
    <property type="component" value="Unassembled WGS sequence"/>
</dbReference>
<keyword evidence="3" id="KW-1185">Reference proteome</keyword>
<dbReference type="GeneID" id="70239870"/>
<gene>
    <name evidence="2" type="ORF">BGW36DRAFT_161605</name>
</gene>
<evidence type="ECO:0000313" key="2">
    <source>
        <dbReference type="EMBL" id="KAH8697141.1"/>
    </source>
</evidence>
<sequence>MAYANKSIRTMHCIGEFLNLDVNSFTTVTEFVALIQAVREGLCQVDSNFAASDSQINFLFLSKLQGHPGWDQWAKVMLQDKRTNLSDPTEGMKFCELANIAIEREQTMAAKRAASQKKGKETSRSSTGIKRRKHLTQEEINSFVVHQMQKTQPPSQKKVGHNKRPSQEEINEFVIRQMRKEQERKTLASSKSNSETRDGTADKYAPIECFFCGRKDHPGEICRSRKLKVTRAEVPRANFTPKKVEFRTETPGGMTAYRTGFALT</sequence>
<feature type="region of interest" description="Disordered" evidence="1">
    <location>
        <begin position="181"/>
        <end position="200"/>
    </location>
</feature>
<comment type="caution">
    <text evidence="2">The sequence shown here is derived from an EMBL/GenBank/DDBJ whole genome shotgun (WGS) entry which is preliminary data.</text>
</comment>
<protein>
    <submittedName>
        <fullName evidence="2">Uncharacterized protein</fullName>
    </submittedName>
</protein>
<dbReference type="AlphaFoldDB" id="A0AAD4Q0C7"/>
<accession>A0AAD4Q0C7</accession>
<feature type="region of interest" description="Disordered" evidence="1">
    <location>
        <begin position="108"/>
        <end position="169"/>
    </location>
</feature>
<dbReference type="RefSeq" id="XP_046071842.1">
    <property type="nucleotide sequence ID" value="XM_046209583.1"/>
</dbReference>
<reference evidence="2" key="1">
    <citation type="submission" date="2021-12" db="EMBL/GenBank/DDBJ databases">
        <title>Convergent genome expansion in fungi linked to evolution of root-endophyte symbiosis.</title>
        <authorList>
            <consortium name="DOE Joint Genome Institute"/>
            <person name="Ke Y.-H."/>
            <person name="Bonito G."/>
            <person name="Liao H.-L."/>
            <person name="Looney B."/>
            <person name="Rojas-Flechas A."/>
            <person name="Nash J."/>
            <person name="Hameed K."/>
            <person name="Schadt C."/>
            <person name="Martin F."/>
            <person name="Crous P.W."/>
            <person name="Miettinen O."/>
            <person name="Magnuson J.K."/>
            <person name="Labbe J."/>
            <person name="Jacobson D."/>
            <person name="Doktycz M.J."/>
            <person name="Veneault-Fourrey C."/>
            <person name="Kuo A."/>
            <person name="Mondo S."/>
            <person name="Calhoun S."/>
            <person name="Riley R."/>
            <person name="Ohm R."/>
            <person name="LaButti K."/>
            <person name="Andreopoulos B."/>
            <person name="Pangilinan J."/>
            <person name="Nolan M."/>
            <person name="Tritt A."/>
            <person name="Clum A."/>
            <person name="Lipzen A."/>
            <person name="Daum C."/>
            <person name="Barry K."/>
            <person name="Grigoriev I.V."/>
            <person name="Vilgalys R."/>
        </authorList>
    </citation>
    <scope>NUCLEOTIDE SEQUENCE</scope>
    <source>
        <strain evidence="2">PMI_201</strain>
    </source>
</reference>